<feature type="transmembrane region" description="Helical" evidence="2">
    <location>
        <begin position="125"/>
        <end position="144"/>
    </location>
</feature>
<reference evidence="3" key="2">
    <citation type="journal article" date="2023" name="Proc. Natl. Acad. Sci. U.S.A.">
        <title>A global phylogenomic analysis of the shiitake genus Lentinula.</title>
        <authorList>
            <person name="Sierra-Patev S."/>
            <person name="Min B."/>
            <person name="Naranjo-Ortiz M."/>
            <person name="Looney B."/>
            <person name="Konkel Z."/>
            <person name="Slot J.C."/>
            <person name="Sakamoto Y."/>
            <person name="Steenwyk J.L."/>
            <person name="Rokas A."/>
            <person name="Carro J."/>
            <person name="Camarero S."/>
            <person name="Ferreira P."/>
            <person name="Molpeceres G."/>
            <person name="Ruiz-Duenas F.J."/>
            <person name="Serrano A."/>
            <person name="Henrissat B."/>
            <person name="Drula E."/>
            <person name="Hughes K.W."/>
            <person name="Mata J.L."/>
            <person name="Ishikawa N.K."/>
            <person name="Vargas-Isla R."/>
            <person name="Ushijima S."/>
            <person name="Smith C.A."/>
            <person name="Donoghue J."/>
            <person name="Ahrendt S."/>
            <person name="Andreopoulos W."/>
            <person name="He G."/>
            <person name="LaButti K."/>
            <person name="Lipzen A."/>
            <person name="Ng V."/>
            <person name="Riley R."/>
            <person name="Sandor L."/>
            <person name="Barry K."/>
            <person name="Martinez A.T."/>
            <person name="Xiao Y."/>
            <person name="Gibbons J.G."/>
            <person name="Terashima K."/>
            <person name="Grigoriev I.V."/>
            <person name="Hibbett D."/>
        </authorList>
    </citation>
    <scope>NUCLEOTIDE SEQUENCE</scope>
    <source>
        <strain evidence="3">ET3784</strain>
    </source>
</reference>
<feature type="compositionally biased region" description="Polar residues" evidence="1">
    <location>
        <begin position="1328"/>
        <end position="1348"/>
    </location>
</feature>
<evidence type="ECO:0000256" key="1">
    <source>
        <dbReference type="SAM" id="MobiDB-lite"/>
    </source>
</evidence>
<keyword evidence="2" id="KW-1133">Transmembrane helix</keyword>
<comment type="caution">
    <text evidence="3">The sequence shown here is derived from an EMBL/GenBank/DDBJ whole genome shotgun (WGS) entry which is preliminary data.</text>
</comment>
<feature type="compositionally biased region" description="Low complexity" evidence="1">
    <location>
        <begin position="896"/>
        <end position="905"/>
    </location>
</feature>
<feature type="region of interest" description="Disordered" evidence="1">
    <location>
        <begin position="1040"/>
        <end position="1075"/>
    </location>
</feature>
<keyword evidence="2" id="KW-0472">Membrane</keyword>
<feature type="compositionally biased region" description="Polar residues" evidence="1">
    <location>
        <begin position="608"/>
        <end position="641"/>
    </location>
</feature>
<feature type="region of interest" description="Disordered" evidence="1">
    <location>
        <begin position="1312"/>
        <end position="1354"/>
    </location>
</feature>
<feature type="compositionally biased region" description="Low complexity" evidence="1">
    <location>
        <begin position="1047"/>
        <end position="1059"/>
    </location>
</feature>
<sequence>MAFASRVMSSNGQINALGKQYIGEQSPQTSGSGSADGPYAPGGTSGSSTLNRSLASLAAVKFQMASALSMFSFALFFFLPGLSLLFLSQCTSTRRNLASIVGLVVFGSLGIAEAVTGLLGTSTGIIISSAVLDGISGMTTNAVLVSSIYKINQHRESSIIPNINLAIYAVSMSLFVMCGTVMSLIRRVSSSSILGPLFFLLSATMALPLLVYMFITIAPALESDNDPQNHTEAIQIPETPTTPKHQSHRLNLPLSPSFLSLSSNPSSPASDRPLSTTTYPAHSTPKGKRCASLDLSSAQIHSIQLNPGTETMRIGARPATSPISSRDKKTRARLTPLDLSRQVETRTDSRCVLSPRTSSNPRQHQLPRSECRIHSITSQSGSDSISTALRIWSLLLVAQIATLLAESLRICMQVVLSGLATNEGFGSTQKPIGIVMTEIFQNLFVVVQAGCIMCAITAYTHFFSFTAVPMEQCKPLSTSIKVDRASPPMPISPNYPLNFADDPDFSGPPTASTLRMDSFLTSFPLSQFFKDQEGENLTQLDEDVEKGLRELGLNQETDLEALDLAFPLAPTSDSSLAPRPTKMDPNRHKRRKLPSVSVHDGVDMDYTKTASLTTNRNRSESFSYPLNADKTGSSSQLTSTAVAEAEATDKLKSTVTFPTQPSIPFEDVQIPGDCGKQNSPADRSISGQQHPSLARSKKESFGSKSSRSLKYGRLPSIPSLPSLAPSFSKSRLRSFSLTGKVSRRTHSTATASMMDWGSESRHLSTASLSRSSSFCSPRPKRRALDSIEGEERYLCNLGKRQDQPESQGVTDVFNSDYPISRMRRPDALFSDNRTLSPLPFASYISETASPTNEDFLHPARPLRPTRSSTFHIFPNFDALAGLGSFGAKIGRGLSGGRSPSPTPTRMLSTGPWVGEGMIGMRSPTPRSMGGIIEMTRAAVTGAVRSPNRLGMDLFRVQGSSRGTAEEDRINLTENEDLVRGSQTRLYEGGWKGVESTDVEDIYDVELHELRTPKRLRPTKGDRWTSPSRIPRLRKTSVLVDSPGSLKSSSSWETETTPTSIGMQTPRTPNTPRSPLHKFIRTPQYLPGASPIPSATTLPCRSSPLSTSHFGNKLASLPPTSFSDSRVVSRKPYFGGPSELFNDDPDPFAGPELGAIVRDSQVSLLREDSDKDGHSQVQTATRMSAWGNLTLPVPKEKRSPGVGLRRTVSDNRKRNAAAASNPRVNASDVQSGSANVQADTHPESPSAYSQETSTERDFISNANGGSSAALEAKSERRARAIGNRDRDSHGSVSHVPVEEALLAQRLLRKLNRRAEGRKGVSEQHKRGSQVENESGSSTRVTPGTASNVAASGGGKSFLLGMAKTKFLGYGWSS</sequence>
<organism evidence="3 4">
    <name type="scientific">Lentinula guzmanii</name>
    <dbReference type="NCBI Taxonomy" id="2804957"/>
    <lineage>
        <taxon>Eukaryota</taxon>
        <taxon>Fungi</taxon>
        <taxon>Dikarya</taxon>
        <taxon>Basidiomycota</taxon>
        <taxon>Agaricomycotina</taxon>
        <taxon>Agaricomycetes</taxon>
        <taxon>Agaricomycetidae</taxon>
        <taxon>Agaricales</taxon>
        <taxon>Marasmiineae</taxon>
        <taxon>Omphalotaceae</taxon>
        <taxon>Lentinula</taxon>
    </lineage>
</organism>
<feature type="region of interest" description="Disordered" evidence="1">
    <location>
        <begin position="260"/>
        <end position="288"/>
    </location>
</feature>
<feature type="compositionally biased region" description="Low complexity" evidence="1">
    <location>
        <begin position="260"/>
        <end position="270"/>
    </location>
</feature>
<feature type="region of interest" description="Disordered" evidence="1">
    <location>
        <begin position="312"/>
        <end position="331"/>
    </location>
</feature>
<feature type="compositionally biased region" description="Polar residues" evidence="1">
    <location>
        <begin position="676"/>
        <end position="691"/>
    </location>
</feature>
<evidence type="ECO:0000256" key="2">
    <source>
        <dbReference type="SAM" id="Phobius"/>
    </source>
</evidence>
<evidence type="ECO:0000313" key="4">
    <source>
        <dbReference type="Proteomes" id="UP001176059"/>
    </source>
</evidence>
<feature type="compositionally biased region" description="Polar residues" evidence="1">
    <location>
        <begin position="653"/>
        <end position="662"/>
    </location>
</feature>
<protein>
    <submittedName>
        <fullName evidence="3">Uncharacterized protein</fullName>
    </submittedName>
</protein>
<feature type="compositionally biased region" description="Basic and acidic residues" evidence="1">
    <location>
        <begin position="1312"/>
        <end position="1324"/>
    </location>
</feature>
<gene>
    <name evidence="3" type="ORF">DFJ43DRAFT_1221544</name>
</gene>
<feature type="transmembrane region" description="Helical" evidence="2">
    <location>
        <begin position="97"/>
        <end position="119"/>
    </location>
</feature>
<proteinExistence type="predicted"/>
<feature type="compositionally biased region" description="Polar residues" evidence="1">
    <location>
        <begin position="1060"/>
        <end position="1072"/>
    </location>
</feature>
<keyword evidence="2" id="KW-0812">Transmembrane</keyword>
<feature type="region of interest" description="Disordered" evidence="1">
    <location>
        <begin position="569"/>
        <end position="715"/>
    </location>
</feature>
<name>A0AA38JU18_9AGAR</name>
<feature type="compositionally biased region" description="Polar residues" evidence="1">
    <location>
        <begin position="23"/>
        <end position="33"/>
    </location>
</feature>
<feature type="region of interest" description="Disordered" evidence="1">
    <location>
        <begin position="23"/>
        <end position="45"/>
    </location>
</feature>
<feature type="transmembrane region" description="Helical" evidence="2">
    <location>
        <begin position="165"/>
        <end position="185"/>
    </location>
</feature>
<feature type="transmembrane region" description="Helical" evidence="2">
    <location>
        <begin position="197"/>
        <end position="221"/>
    </location>
</feature>
<evidence type="ECO:0000313" key="3">
    <source>
        <dbReference type="EMBL" id="KAJ3735621.1"/>
    </source>
</evidence>
<reference evidence="3" key="1">
    <citation type="submission" date="2022-08" db="EMBL/GenBank/DDBJ databases">
        <authorList>
            <consortium name="DOE Joint Genome Institute"/>
            <person name="Min B."/>
            <person name="Sierra-Patev S."/>
            <person name="Naranjo-Ortiz M."/>
            <person name="Looney B."/>
            <person name="Konkel Z."/>
            <person name="Slot J.C."/>
            <person name="Sakamoto Y."/>
            <person name="Steenwyk J.L."/>
            <person name="Rokas A."/>
            <person name="Carro J."/>
            <person name="Camarero S."/>
            <person name="Ferreira P."/>
            <person name="Molpeceres G."/>
            <person name="Ruiz-duenas F.J."/>
            <person name="Serrano A."/>
            <person name="Henrissat B."/>
            <person name="Drula E."/>
            <person name="Hughes K.W."/>
            <person name="Mata J.L."/>
            <person name="Ishikawa N.K."/>
            <person name="Vargas-Isla R."/>
            <person name="Ushijima S."/>
            <person name="Smith C.A."/>
            <person name="Ahrendt S."/>
            <person name="Andreopoulos W."/>
            <person name="He G."/>
            <person name="LaButti K."/>
            <person name="Lipzen A."/>
            <person name="Ng V."/>
            <person name="Riley R."/>
            <person name="Sandor L."/>
            <person name="Barry K."/>
            <person name="Martinez A.T."/>
            <person name="Xiao Y."/>
            <person name="Gibbons J.G."/>
            <person name="Terashima K."/>
            <person name="Hibbett D.S."/>
            <person name="Grigoriev I.V."/>
        </authorList>
    </citation>
    <scope>NUCLEOTIDE SEQUENCE</scope>
    <source>
        <strain evidence="3">ET3784</strain>
    </source>
</reference>
<feature type="transmembrane region" description="Helical" evidence="2">
    <location>
        <begin position="62"/>
        <end position="85"/>
    </location>
</feature>
<feature type="compositionally biased region" description="Polar residues" evidence="1">
    <location>
        <begin position="1221"/>
        <end position="1237"/>
    </location>
</feature>
<dbReference type="Proteomes" id="UP001176059">
    <property type="component" value="Unassembled WGS sequence"/>
</dbReference>
<feature type="region of interest" description="Disordered" evidence="1">
    <location>
        <begin position="346"/>
        <end position="367"/>
    </location>
</feature>
<feature type="region of interest" description="Disordered" evidence="1">
    <location>
        <begin position="1165"/>
        <end position="1272"/>
    </location>
</feature>
<feature type="region of interest" description="Disordered" evidence="1">
    <location>
        <begin position="893"/>
        <end position="916"/>
    </location>
</feature>
<keyword evidence="4" id="KW-1185">Reference proteome</keyword>
<accession>A0AA38JU18</accession>
<dbReference type="EMBL" id="JANVFO010000008">
    <property type="protein sequence ID" value="KAJ3735621.1"/>
    <property type="molecule type" value="Genomic_DNA"/>
</dbReference>